<sequence>MTVGKEGLMNPNTCAAADDNDDDDAEEGEAQAGRSKLSCIREGRREGGGEGRKERKKEGRKEGMNGRQEKATKGSSSSRGGETEGEGIGPVTDEDEMNTAAAATTPPPDAVPSGVVRSREAERDRRKKEGKKAAEAAKEEGGDNGRGFRSKQARGTSITAAAAEGRRSSGRASQPANRKAGRGNWRASVGPLGLRPTQPGPEPETRGPLSLDASSPWQSVAAGSTRLLVCTVRREESIFYSRSTNSVQLFALICSRLGLGRKSPSSLEGDRTGSTRFRSARRAMHCTCRCMARLRPAWLNLHISLLEPPALANPNRCPSTARVTERASSEECGRFGTRPPFRCEVRGV</sequence>
<name>A0A2R6WE35_MARPO</name>
<feature type="compositionally biased region" description="Basic and acidic residues" evidence="1">
    <location>
        <begin position="131"/>
        <end position="143"/>
    </location>
</feature>
<proteinExistence type="predicted"/>
<evidence type="ECO:0000313" key="3">
    <source>
        <dbReference type="Proteomes" id="UP000244005"/>
    </source>
</evidence>
<feature type="region of interest" description="Disordered" evidence="1">
    <location>
        <begin position="1"/>
        <end position="216"/>
    </location>
</feature>
<evidence type="ECO:0000313" key="2">
    <source>
        <dbReference type="EMBL" id="PTQ32105.1"/>
    </source>
</evidence>
<organism evidence="2 3">
    <name type="scientific">Marchantia polymorpha</name>
    <name type="common">Common liverwort</name>
    <name type="synonym">Marchantia aquatica</name>
    <dbReference type="NCBI Taxonomy" id="3197"/>
    <lineage>
        <taxon>Eukaryota</taxon>
        <taxon>Viridiplantae</taxon>
        <taxon>Streptophyta</taxon>
        <taxon>Embryophyta</taxon>
        <taxon>Marchantiophyta</taxon>
        <taxon>Marchantiopsida</taxon>
        <taxon>Marchantiidae</taxon>
        <taxon>Marchantiales</taxon>
        <taxon>Marchantiaceae</taxon>
        <taxon>Marchantia</taxon>
    </lineage>
</organism>
<accession>A0A2R6WE35</accession>
<gene>
    <name evidence="2" type="ORF">MARPO_0103s0071</name>
</gene>
<protein>
    <submittedName>
        <fullName evidence="2">Uncharacterized protein</fullName>
    </submittedName>
</protein>
<dbReference type="Proteomes" id="UP000244005">
    <property type="component" value="Unassembled WGS sequence"/>
</dbReference>
<dbReference type="EMBL" id="KZ772775">
    <property type="protein sequence ID" value="PTQ32105.1"/>
    <property type="molecule type" value="Genomic_DNA"/>
</dbReference>
<keyword evidence="3" id="KW-1185">Reference proteome</keyword>
<evidence type="ECO:0000256" key="1">
    <source>
        <dbReference type="SAM" id="MobiDB-lite"/>
    </source>
</evidence>
<dbReference type="AlphaFoldDB" id="A0A2R6WE35"/>
<feature type="compositionally biased region" description="Acidic residues" evidence="1">
    <location>
        <begin position="18"/>
        <end position="29"/>
    </location>
</feature>
<feature type="compositionally biased region" description="Basic and acidic residues" evidence="1">
    <location>
        <begin position="39"/>
        <end position="72"/>
    </location>
</feature>
<reference evidence="3" key="1">
    <citation type="journal article" date="2017" name="Cell">
        <title>Insights into land plant evolution garnered from the Marchantia polymorpha genome.</title>
        <authorList>
            <person name="Bowman J.L."/>
            <person name="Kohchi T."/>
            <person name="Yamato K.T."/>
            <person name="Jenkins J."/>
            <person name="Shu S."/>
            <person name="Ishizaki K."/>
            <person name="Yamaoka S."/>
            <person name="Nishihama R."/>
            <person name="Nakamura Y."/>
            <person name="Berger F."/>
            <person name="Adam C."/>
            <person name="Aki S.S."/>
            <person name="Althoff F."/>
            <person name="Araki T."/>
            <person name="Arteaga-Vazquez M.A."/>
            <person name="Balasubrmanian S."/>
            <person name="Barry K."/>
            <person name="Bauer D."/>
            <person name="Boehm C.R."/>
            <person name="Briginshaw L."/>
            <person name="Caballero-Perez J."/>
            <person name="Catarino B."/>
            <person name="Chen F."/>
            <person name="Chiyoda S."/>
            <person name="Chovatia M."/>
            <person name="Davies K.M."/>
            <person name="Delmans M."/>
            <person name="Demura T."/>
            <person name="Dierschke T."/>
            <person name="Dolan L."/>
            <person name="Dorantes-Acosta A.E."/>
            <person name="Eklund D.M."/>
            <person name="Florent S.N."/>
            <person name="Flores-Sandoval E."/>
            <person name="Fujiyama A."/>
            <person name="Fukuzawa H."/>
            <person name="Galik B."/>
            <person name="Grimanelli D."/>
            <person name="Grimwood J."/>
            <person name="Grossniklaus U."/>
            <person name="Hamada T."/>
            <person name="Haseloff J."/>
            <person name="Hetherington A.J."/>
            <person name="Higo A."/>
            <person name="Hirakawa Y."/>
            <person name="Hundley H.N."/>
            <person name="Ikeda Y."/>
            <person name="Inoue K."/>
            <person name="Inoue S.I."/>
            <person name="Ishida S."/>
            <person name="Jia Q."/>
            <person name="Kakita M."/>
            <person name="Kanazawa T."/>
            <person name="Kawai Y."/>
            <person name="Kawashima T."/>
            <person name="Kennedy M."/>
            <person name="Kinose K."/>
            <person name="Kinoshita T."/>
            <person name="Kohara Y."/>
            <person name="Koide E."/>
            <person name="Komatsu K."/>
            <person name="Kopischke S."/>
            <person name="Kubo M."/>
            <person name="Kyozuka J."/>
            <person name="Lagercrantz U."/>
            <person name="Lin S.S."/>
            <person name="Lindquist E."/>
            <person name="Lipzen A.M."/>
            <person name="Lu C.W."/>
            <person name="De Luna E."/>
            <person name="Martienssen R.A."/>
            <person name="Minamino N."/>
            <person name="Mizutani M."/>
            <person name="Mizutani M."/>
            <person name="Mochizuki N."/>
            <person name="Monte I."/>
            <person name="Mosher R."/>
            <person name="Nagasaki H."/>
            <person name="Nakagami H."/>
            <person name="Naramoto S."/>
            <person name="Nishitani K."/>
            <person name="Ohtani M."/>
            <person name="Okamoto T."/>
            <person name="Okumura M."/>
            <person name="Phillips J."/>
            <person name="Pollak B."/>
            <person name="Reinders A."/>
            <person name="Rovekamp M."/>
            <person name="Sano R."/>
            <person name="Sawa S."/>
            <person name="Schmid M.W."/>
            <person name="Shirakawa M."/>
            <person name="Solano R."/>
            <person name="Spunde A."/>
            <person name="Suetsugu N."/>
            <person name="Sugano S."/>
            <person name="Sugiyama A."/>
            <person name="Sun R."/>
            <person name="Suzuki Y."/>
            <person name="Takenaka M."/>
            <person name="Takezawa D."/>
            <person name="Tomogane H."/>
            <person name="Tsuzuki M."/>
            <person name="Ueda T."/>
            <person name="Umeda M."/>
            <person name="Ward J.M."/>
            <person name="Watanabe Y."/>
            <person name="Yazaki K."/>
            <person name="Yokoyama R."/>
            <person name="Yoshitake Y."/>
            <person name="Yotsui I."/>
            <person name="Zachgo S."/>
            <person name="Schmutz J."/>
        </authorList>
    </citation>
    <scope>NUCLEOTIDE SEQUENCE [LARGE SCALE GENOMIC DNA]</scope>
    <source>
        <strain evidence="3">Tak-1</strain>
    </source>
</reference>